<dbReference type="HOGENOM" id="CLU_1193052_0_0_0"/>
<sequence>MGNDHIHRIDEMSNGLGEGVGMYLIGCGTTRKRGAGSPSIRGRMAAVLLFSLLVGLPAILAFGEGKSGIVDSAELIKFYEQLMASPAFDPKTPLGPGREERGRAEEELDAAKRAYAKARVKGNPEALAAARDVLRQKTDALQVLYGKTTQDLRDVAKYRSPDILVESLRSRIQEYGQAQGFDIITNQQTGKPMFLREGFSGAPDNPVDVTGEMIEWIRQQEAASQSGRTTSP</sequence>
<keyword evidence="1" id="KW-0472">Membrane</keyword>
<keyword evidence="1" id="KW-0812">Transmembrane</keyword>
<protein>
    <submittedName>
        <fullName evidence="2">Uncharacterized protein</fullName>
    </submittedName>
</protein>
<dbReference type="STRING" id="671143.DAMO_0245"/>
<evidence type="ECO:0000256" key="1">
    <source>
        <dbReference type="SAM" id="Phobius"/>
    </source>
</evidence>
<evidence type="ECO:0000313" key="2">
    <source>
        <dbReference type="EMBL" id="CBE67343.1"/>
    </source>
</evidence>
<accession>D5MIJ3</accession>
<dbReference type="EMBL" id="FP565575">
    <property type="protein sequence ID" value="CBE67343.1"/>
    <property type="molecule type" value="Genomic_DNA"/>
</dbReference>
<feature type="transmembrane region" description="Helical" evidence="1">
    <location>
        <begin position="42"/>
        <end position="62"/>
    </location>
</feature>
<proteinExistence type="predicted"/>
<name>D5MIJ3_METO1</name>
<keyword evidence="1" id="KW-1133">Transmembrane helix</keyword>
<organism evidence="2 3">
    <name type="scientific">Methylomirabilis oxygeniifera</name>
    <dbReference type="NCBI Taxonomy" id="671143"/>
    <lineage>
        <taxon>Bacteria</taxon>
        <taxon>Candidatus Methylomirabilota</taxon>
        <taxon>Candidatus Methylomirabilia</taxon>
        <taxon>Candidatus Methylomirabilales</taxon>
        <taxon>Candidatus Methylomirabilaceae</taxon>
        <taxon>Candidatus Methylomirabilis</taxon>
    </lineage>
</organism>
<dbReference type="KEGG" id="mox:DAMO_0245"/>
<evidence type="ECO:0000313" key="3">
    <source>
        <dbReference type="Proteomes" id="UP000006898"/>
    </source>
</evidence>
<dbReference type="Proteomes" id="UP000006898">
    <property type="component" value="Chromosome"/>
</dbReference>
<reference evidence="2 3" key="1">
    <citation type="journal article" date="2010" name="Nature">
        <title>Nitrite-driven anaerobic methane oxidation by oxygenic bacteria.</title>
        <authorList>
            <person name="Ettwig K.F."/>
            <person name="Butler M.K."/>
            <person name="Le Paslier D."/>
            <person name="Pelletier E."/>
            <person name="Mangenot S."/>
            <person name="Kuypers M.M.M."/>
            <person name="Schreiber F."/>
            <person name="Dutilh B.E."/>
            <person name="Zedelius J."/>
            <person name="de Beer D."/>
            <person name="Gloerich J."/>
            <person name="Wessels H.J.C.T."/>
            <person name="van Allen T."/>
            <person name="Luesken F."/>
            <person name="Wu M."/>
            <person name="van de Pas-Schoonen K.T."/>
            <person name="Op den Camp H.J.M."/>
            <person name="Janssen-Megens E.M."/>
            <person name="Francoijs K-J."/>
            <person name="Stunnenberg H."/>
            <person name="Weissenbach J."/>
            <person name="Jetten M.S.M."/>
            <person name="Strous M."/>
        </authorList>
    </citation>
    <scope>NUCLEOTIDE SEQUENCE [LARGE SCALE GENOMIC DNA]</scope>
</reference>
<dbReference type="AlphaFoldDB" id="D5MIJ3"/>
<gene>
    <name evidence="2" type="ORF">DAMO_0245</name>
</gene>